<dbReference type="RefSeq" id="WP_189006282.1">
    <property type="nucleotide sequence ID" value="NZ_BMOD01000022.1"/>
</dbReference>
<dbReference type="EMBL" id="BMOD01000022">
    <property type="protein sequence ID" value="GGJ51133.1"/>
    <property type="molecule type" value="Genomic_DNA"/>
</dbReference>
<keyword evidence="2" id="KW-1185">Reference proteome</keyword>
<gene>
    <name evidence="1" type="ORF">GCM10008938_41450</name>
</gene>
<evidence type="ECO:0000313" key="1">
    <source>
        <dbReference type="EMBL" id="GGJ51133.1"/>
    </source>
</evidence>
<sequence>MTTIATVFFQKDSEIDLQVLEERLQSSAFFKSCLITRQEQNFQILLPETVLYIGHVTDPYVAEEAEEIAEWFKSKLSPEQYNLVFHSNHRVEIAIEDEMVMDCFNEWLVCAEIVSELAPSVALQVHINEVLWTPAMLQGGQHV</sequence>
<protein>
    <submittedName>
        <fullName evidence="1">Uncharacterized protein</fullName>
    </submittedName>
</protein>
<organism evidence="1 2">
    <name type="scientific">Deinococcus roseus</name>
    <dbReference type="NCBI Taxonomy" id="392414"/>
    <lineage>
        <taxon>Bacteria</taxon>
        <taxon>Thermotogati</taxon>
        <taxon>Deinococcota</taxon>
        <taxon>Deinococci</taxon>
        <taxon>Deinococcales</taxon>
        <taxon>Deinococcaceae</taxon>
        <taxon>Deinococcus</taxon>
    </lineage>
</organism>
<reference evidence="2" key="1">
    <citation type="journal article" date="2019" name="Int. J. Syst. Evol. Microbiol.">
        <title>The Global Catalogue of Microorganisms (GCM) 10K type strain sequencing project: providing services to taxonomists for standard genome sequencing and annotation.</title>
        <authorList>
            <consortium name="The Broad Institute Genomics Platform"/>
            <consortium name="The Broad Institute Genome Sequencing Center for Infectious Disease"/>
            <person name="Wu L."/>
            <person name="Ma J."/>
        </authorList>
    </citation>
    <scope>NUCLEOTIDE SEQUENCE [LARGE SCALE GENOMIC DNA]</scope>
    <source>
        <strain evidence="2">JCM 14370</strain>
    </source>
</reference>
<name>A0ABQ2DBN1_9DEIO</name>
<comment type="caution">
    <text evidence="1">The sequence shown here is derived from an EMBL/GenBank/DDBJ whole genome shotgun (WGS) entry which is preliminary data.</text>
</comment>
<accession>A0ABQ2DBN1</accession>
<proteinExistence type="predicted"/>
<evidence type="ECO:0000313" key="2">
    <source>
        <dbReference type="Proteomes" id="UP000632222"/>
    </source>
</evidence>
<dbReference type="Proteomes" id="UP000632222">
    <property type="component" value="Unassembled WGS sequence"/>
</dbReference>